<dbReference type="InterPro" id="IPR036691">
    <property type="entry name" value="Endo/exonu/phosph_ase_sf"/>
</dbReference>
<proteinExistence type="predicted"/>
<comment type="caution">
    <text evidence="1">The sequence shown here is derived from an EMBL/GenBank/DDBJ whole genome shotgun (WGS) entry which is preliminary data.</text>
</comment>
<dbReference type="Proteomes" id="UP001318860">
    <property type="component" value="Unassembled WGS sequence"/>
</dbReference>
<evidence type="ECO:0008006" key="3">
    <source>
        <dbReference type="Google" id="ProtNLM"/>
    </source>
</evidence>
<dbReference type="PANTHER" id="PTHR33710:SF71">
    <property type="entry name" value="ENDONUCLEASE_EXONUCLEASE_PHOSPHATASE DOMAIN-CONTAINING PROTEIN"/>
    <property type="match status" value="1"/>
</dbReference>
<accession>A0ABR0WX89</accession>
<dbReference type="SUPFAM" id="SSF56219">
    <property type="entry name" value="DNase I-like"/>
    <property type="match status" value="1"/>
</dbReference>
<evidence type="ECO:0000313" key="2">
    <source>
        <dbReference type="Proteomes" id="UP001318860"/>
    </source>
</evidence>
<organism evidence="1 2">
    <name type="scientific">Rehmannia glutinosa</name>
    <name type="common">Chinese foxglove</name>
    <dbReference type="NCBI Taxonomy" id="99300"/>
    <lineage>
        <taxon>Eukaryota</taxon>
        <taxon>Viridiplantae</taxon>
        <taxon>Streptophyta</taxon>
        <taxon>Embryophyta</taxon>
        <taxon>Tracheophyta</taxon>
        <taxon>Spermatophyta</taxon>
        <taxon>Magnoliopsida</taxon>
        <taxon>eudicotyledons</taxon>
        <taxon>Gunneridae</taxon>
        <taxon>Pentapetalae</taxon>
        <taxon>asterids</taxon>
        <taxon>lamiids</taxon>
        <taxon>Lamiales</taxon>
        <taxon>Orobanchaceae</taxon>
        <taxon>Rehmannieae</taxon>
        <taxon>Rehmannia</taxon>
    </lineage>
</organism>
<keyword evidence="2" id="KW-1185">Reference proteome</keyword>
<dbReference type="EMBL" id="JABTTQ020000007">
    <property type="protein sequence ID" value="KAK6151601.1"/>
    <property type="molecule type" value="Genomic_DNA"/>
</dbReference>
<dbReference type="Gene3D" id="3.60.10.10">
    <property type="entry name" value="Endonuclease/exonuclease/phosphatase"/>
    <property type="match status" value="1"/>
</dbReference>
<protein>
    <recommendedName>
        <fullName evidence="3">Reverse transcriptase</fullName>
    </recommendedName>
</protein>
<sequence>MAHDSAPPMPLTPSQTTAINAINLPITPNVTLCRQGWEHIRGLNTQPTVPWILCADFNEVLSQQEFQSSHKRADWQIRLFHDTLSLMNLTNMGYEGHKFTWQCLLTNPRTQRARLDRALNNAIWRDLFPWSKVIHCPTYFSDHSLLHIQIGECPPLSLQKRRRSIFRFEALWIKSEECEKIIKDSWSTPANNLLDKIEDYSIGLLNWGKQYQNDLMKHVEDLKSEIATLQAGVITNDITHRLSTLKHKLDMTLDQLDLKWRQCVKLHWYRVGDRNTQFFLSHASKRKELNHISSLKDTVGCLQNTPAAIEKIILNHSDSIFTASHISQGDITTTLDRVPSRVSSAMTQLLTVPYTEAEIVKALKYMHSLKSPGPDGMSPIFFKKYWHIIKGDVVSYILNFLNNHVVEPNINFTHIVLIPKTKNPDIISQFRPISLCNVLYKLASKVLANHLRSVLSDIISPSSLLLSRDLQRCQKIHGISVGRSAPTISHLFFADDTLLLGHATVEEGRHFRFAINLFERVSGQLVNLEKSGIVFSKRCG</sequence>
<gene>
    <name evidence="1" type="ORF">DH2020_014236</name>
</gene>
<name>A0ABR0WX89_REHGL</name>
<reference evidence="1 2" key="1">
    <citation type="journal article" date="2021" name="Comput. Struct. Biotechnol. J.">
        <title>De novo genome assembly of the potent medicinal plant Rehmannia glutinosa using nanopore technology.</title>
        <authorList>
            <person name="Ma L."/>
            <person name="Dong C."/>
            <person name="Song C."/>
            <person name="Wang X."/>
            <person name="Zheng X."/>
            <person name="Niu Y."/>
            <person name="Chen S."/>
            <person name="Feng W."/>
        </authorList>
    </citation>
    <scope>NUCLEOTIDE SEQUENCE [LARGE SCALE GENOMIC DNA]</scope>
    <source>
        <strain evidence="1">DH-2019</strain>
    </source>
</reference>
<evidence type="ECO:0000313" key="1">
    <source>
        <dbReference type="EMBL" id="KAK6151601.1"/>
    </source>
</evidence>
<dbReference type="PANTHER" id="PTHR33710">
    <property type="entry name" value="BNAC02G09200D PROTEIN"/>
    <property type="match status" value="1"/>
</dbReference>